<protein>
    <recommendedName>
        <fullName evidence="6">PEP-utilising enzyme C-terminal domain-containing protein</fullName>
    </recommendedName>
</protein>
<accession>A0ABY9XZ84</accession>
<evidence type="ECO:0000313" key="5">
    <source>
        <dbReference type="Proteomes" id="UP001302806"/>
    </source>
</evidence>
<evidence type="ECO:0000256" key="1">
    <source>
        <dbReference type="ARBA" id="ARBA00007837"/>
    </source>
</evidence>
<gene>
    <name evidence="4" type="ORF">RHP51_11310</name>
</gene>
<keyword evidence="3" id="KW-0067">ATP-binding</keyword>
<proteinExistence type="inferred from homology"/>
<dbReference type="Proteomes" id="UP001302806">
    <property type="component" value="Chromosome"/>
</dbReference>
<evidence type="ECO:0000256" key="2">
    <source>
        <dbReference type="ARBA" id="ARBA00022741"/>
    </source>
</evidence>
<dbReference type="InterPro" id="IPR040442">
    <property type="entry name" value="Pyrv_kinase-like_dom_sf"/>
</dbReference>
<dbReference type="InterPro" id="IPR006319">
    <property type="entry name" value="PEP_synth"/>
</dbReference>
<keyword evidence="2" id="KW-0547">Nucleotide-binding</keyword>
<name>A0ABY9XZ84_9FLAO</name>
<dbReference type="InterPro" id="IPR015813">
    <property type="entry name" value="Pyrv/PenolPyrv_kinase-like_dom"/>
</dbReference>
<reference evidence="4 5" key="1">
    <citation type="submission" date="2023-09" db="EMBL/GenBank/DDBJ databases">
        <title>Thalassobella suaedae gen. nov., sp. nov., a marine bacterium of the family Flavobacteriaceae isolated from a halophyte Suaeda japonica.</title>
        <authorList>
            <person name="Lee S.Y."/>
            <person name="Hwang C.Y."/>
        </authorList>
    </citation>
    <scope>NUCLEOTIDE SEQUENCE [LARGE SCALE GENOMIC DNA]</scope>
    <source>
        <strain evidence="4 5">HL-DH14</strain>
    </source>
</reference>
<sequence>MGLCGQAPSDFPEFAAFLVNEGIDSISFNPDALLQGIENINKAENSLKIENEANDFIFYK</sequence>
<organism evidence="4 5">
    <name type="scientific">Thalassobellus suaedae</name>
    <dbReference type="NCBI Taxonomy" id="3074124"/>
    <lineage>
        <taxon>Bacteria</taxon>
        <taxon>Pseudomonadati</taxon>
        <taxon>Bacteroidota</taxon>
        <taxon>Flavobacteriia</taxon>
        <taxon>Flavobacteriales</taxon>
        <taxon>Flavobacteriaceae</taxon>
        <taxon>Thalassobellus</taxon>
    </lineage>
</organism>
<evidence type="ECO:0008006" key="6">
    <source>
        <dbReference type="Google" id="ProtNLM"/>
    </source>
</evidence>
<dbReference type="PANTHER" id="PTHR43030:SF1">
    <property type="entry name" value="PHOSPHOENOLPYRUVATE SYNTHASE"/>
    <property type="match status" value="1"/>
</dbReference>
<dbReference type="EMBL" id="CP134537">
    <property type="protein sequence ID" value="WNH11003.1"/>
    <property type="molecule type" value="Genomic_DNA"/>
</dbReference>
<comment type="similarity">
    <text evidence="1">Belongs to the PEP-utilizing enzyme family.</text>
</comment>
<dbReference type="RefSeq" id="WP_415867208.1">
    <property type="nucleotide sequence ID" value="NZ_CP134537.1"/>
</dbReference>
<evidence type="ECO:0000256" key="3">
    <source>
        <dbReference type="ARBA" id="ARBA00022840"/>
    </source>
</evidence>
<dbReference type="Gene3D" id="3.20.20.60">
    <property type="entry name" value="Phosphoenolpyruvate-binding domains"/>
    <property type="match status" value="1"/>
</dbReference>
<dbReference type="SUPFAM" id="SSF51621">
    <property type="entry name" value="Phosphoenolpyruvate/pyruvate domain"/>
    <property type="match status" value="1"/>
</dbReference>
<evidence type="ECO:0000313" key="4">
    <source>
        <dbReference type="EMBL" id="WNH11003.1"/>
    </source>
</evidence>
<dbReference type="PANTHER" id="PTHR43030">
    <property type="entry name" value="PHOSPHOENOLPYRUVATE SYNTHASE"/>
    <property type="match status" value="1"/>
</dbReference>